<dbReference type="PANTHER" id="PTHR43025">
    <property type="entry name" value="MONOGALACTOSYLDIACYLGLYCEROL SYNTHASE"/>
    <property type="match status" value="1"/>
</dbReference>
<evidence type="ECO:0000259" key="6">
    <source>
        <dbReference type="Pfam" id="PF06925"/>
    </source>
</evidence>
<dbReference type="SUPFAM" id="SSF53756">
    <property type="entry name" value="UDP-Glycosyltransferase/glycogen phosphorylase"/>
    <property type="match status" value="1"/>
</dbReference>
<dbReference type="PANTHER" id="PTHR43025:SF3">
    <property type="entry name" value="MONOGALACTOSYLDIACYLGLYCEROL SYNTHASE 1, CHLOROPLASTIC"/>
    <property type="match status" value="1"/>
</dbReference>
<reference evidence="7" key="1">
    <citation type="journal article" date="2020" name="mSystems">
        <title>Genome- and Community-Level Interaction Insights into Carbon Utilization and Element Cycling Functions of Hydrothermarchaeota in Hydrothermal Sediment.</title>
        <authorList>
            <person name="Zhou Z."/>
            <person name="Liu Y."/>
            <person name="Xu W."/>
            <person name="Pan J."/>
            <person name="Luo Z.H."/>
            <person name="Li M."/>
        </authorList>
    </citation>
    <scope>NUCLEOTIDE SEQUENCE [LARGE SCALE GENOMIC DNA]</scope>
    <source>
        <strain evidence="7">SpSt-289</strain>
    </source>
</reference>
<evidence type="ECO:0000313" key="8">
    <source>
        <dbReference type="EMBL" id="HDX32568.1"/>
    </source>
</evidence>
<dbReference type="InterPro" id="IPR007235">
    <property type="entry name" value="Glyco_trans_28_C"/>
</dbReference>
<dbReference type="GO" id="GO:0016758">
    <property type="term" value="F:hexosyltransferase activity"/>
    <property type="evidence" value="ECO:0007669"/>
    <property type="project" value="InterPro"/>
</dbReference>
<evidence type="ECO:0000259" key="5">
    <source>
        <dbReference type="Pfam" id="PF04101"/>
    </source>
</evidence>
<dbReference type="GO" id="GO:0009247">
    <property type="term" value="P:glycolipid biosynthetic process"/>
    <property type="evidence" value="ECO:0007669"/>
    <property type="project" value="InterPro"/>
</dbReference>
<sequence>MARILIFYSPFGSGHLSASKSLAAAFRHLDSQHIVVVEDIFEHVGLPLRSTISKLYEQLSERAPLLYEIYYESTDVDELSFAFTSNLLTDALYTPFLQGLAKFIERTKPDAIVCTQQFPLAAVSFLKQQGRIQQPLFVVVTDYMVHASWIAPEVKGYFVAHPQTGYVLQRRGIPTEQIHVTGIPVRLEMLTPKTPEEMRRMHNLPLNRPVIAIFGGGIEPKRVRLLVERMLEEADKPSCVVVVAGRNRELTAVLEDLHSGAQMELRKEGQIDYVDDLIVASDVVITKSGGLIVSEVLARNTPMIIIDPIPGQEEWNADFVVASGAGMQLRMPEIVPTATLSLLDEPERLKQMATQAAKMGRPRAALDIAEIILAHIAS</sequence>
<dbReference type="EMBL" id="DSMG01000129">
    <property type="protein sequence ID" value="HDX32367.1"/>
    <property type="molecule type" value="Genomic_DNA"/>
</dbReference>
<accession>A0A7C1JTX9</accession>
<name>A0A7C1JTX9_9CHLR</name>
<proteinExistence type="inferred from homology"/>
<evidence type="ECO:0000313" key="7">
    <source>
        <dbReference type="EMBL" id="HDX32367.1"/>
    </source>
</evidence>
<dbReference type="InterPro" id="IPR009695">
    <property type="entry name" value="Diacylglyc_glucosyltr_N"/>
</dbReference>
<evidence type="ECO:0000256" key="4">
    <source>
        <dbReference type="ARBA" id="ARBA00022679"/>
    </source>
</evidence>
<dbReference type="AlphaFoldDB" id="A0A7C1JTX9"/>
<keyword evidence="4 7" id="KW-0808">Transferase</keyword>
<comment type="similarity">
    <text evidence="2">Belongs to the glycosyltransferase 28 family.</text>
</comment>
<feature type="domain" description="Glycosyl transferase family 28 C-terminal" evidence="5">
    <location>
        <begin position="211"/>
        <end position="365"/>
    </location>
</feature>
<evidence type="ECO:0000256" key="2">
    <source>
        <dbReference type="ARBA" id="ARBA00006962"/>
    </source>
</evidence>
<evidence type="ECO:0000256" key="3">
    <source>
        <dbReference type="ARBA" id="ARBA00022676"/>
    </source>
</evidence>
<comment type="caution">
    <text evidence="7">The sequence shown here is derived from an EMBL/GenBank/DDBJ whole genome shotgun (WGS) entry which is preliminary data.</text>
</comment>
<dbReference type="Gene3D" id="3.40.50.2000">
    <property type="entry name" value="Glycogen Phosphorylase B"/>
    <property type="match status" value="2"/>
</dbReference>
<keyword evidence="3" id="KW-0328">Glycosyltransferase</keyword>
<gene>
    <name evidence="7" type="ORF">ENQ20_12910</name>
    <name evidence="8" type="ORF">ENQ20_13940</name>
</gene>
<dbReference type="InterPro" id="IPR050519">
    <property type="entry name" value="Glycosyltransf_28_UgtP"/>
</dbReference>
<organism evidence="7">
    <name type="scientific">Caldilinea aerophila</name>
    <dbReference type="NCBI Taxonomy" id="133453"/>
    <lineage>
        <taxon>Bacteria</taxon>
        <taxon>Bacillati</taxon>
        <taxon>Chloroflexota</taxon>
        <taxon>Caldilineae</taxon>
        <taxon>Caldilineales</taxon>
        <taxon>Caldilineaceae</taxon>
        <taxon>Caldilinea</taxon>
    </lineage>
</organism>
<dbReference type="Pfam" id="PF06925">
    <property type="entry name" value="MGDG_synth"/>
    <property type="match status" value="1"/>
</dbReference>
<dbReference type="GO" id="GO:0016020">
    <property type="term" value="C:membrane"/>
    <property type="evidence" value="ECO:0007669"/>
    <property type="project" value="UniProtKB-SubCell"/>
</dbReference>
<dbReference type="Pfam" id="PF04101">
    <property type="entry name" value="Glyco_tran_28_C"/>
    <property type="match status" value="1"/>
</dbReference>
<comment type="subcellular location">
    <subcellularLocation>
        <location evidence="1">Membrane</location>
    </subcellularLocation>
</comment>
<feature type="domain" description="Diacylglycerol glucosyltransferase N-terminal" evidence="6">
    <location>
        <begin position="15"/>
        <end position="185"/>
    </location>
</feature>
<protein>
    <submittedName>
        <fullName evidence="7">UDP-N-acetylglucosamine--LPS N-acetylglucosamine transferase</fullName>
    </submittedName>
</protein>
<dbReference type="EMBL" id="DSMG01000143">
    <property type="protein sequence ID" value="HDX32568.1"/>
    <property type="molecule type" value="Genomic_DNA"/>
</dbReference>
<evidence type="ECO:0000256" key="1">
    <source>
        <dbReference type="ARBA" id="ARBA00004370"/>
    </source>
</evidence>